<evidence type="ECO:0000313" key="12">
    <source>
        <dbReference type="EMBL" id="GAA4327370.1"/>
    </source>
</evidence>
<evidence type="ECO:0000256" key="3">
    <source>
        <dbReference type="ARBA" id="ARBA00011245"/>
    </source>
</evidence>
<dbReference type="EC" id="4.1.1.45" evidence="4"/>
<dbReference type="InterPro" id="IPR032466">
    <property type="entry name" value="Metal_Hydrolase"/>
</dbReference>
<reference evidence="13" key="1">
    <citation type="journal article" date="2019" name="Int. J. Syst. Evol. Microbiol.">
        <title>The Global Catalogue of Microorganisms (GCM) 10K type strain sequencing project: providing services to taxonomists for standard genome sequencing and annotation.</title>
        <authorList>
            <consortium name="The Broad Institute Genomics Platform"/>
            <consortium name="The Broad Institute Genome Sequencing Center for Infectious Disease"/>
            <person name="Wu L."/>
            <person name="Ma J."/>
        </authorList>
    </citation>
    <scope>NUCLEOTIDE SEQUENCE [LARGE SCALE GENOMIC DNA]</scope>
    <source>
        <strain evidence="13">JCM 17919</strain>
    </source>
</reference>
<dbReference type="EMBL" id="BAABGY010000006">
    <property type="protein sequence ID" value="GAA4327370.1"/>
    <property type="molecule type" value="Genomic_DNA"/>
</dbReference>
<evidence type="ECO:0000256" key="7">
    <source>
        <dbReference type="ARBA" id="ARBA00022793"/>
    </source>
</evidence>
<dbReference type="InterPro" id="IPR032465">
    <property type="entry name" value="ACMSD"/>
</dbReference>
<evidence type="ECO:0000256" key="6">
    <source>
        <dbReference type="ARBA" id="ARBA00022723"/>
    </source>
</evidence>
<evidence type="ECO:0000256" key="10">
    <source>
        <dbReference type="ARBA" id="ARBA00031120"/>
    </source>
</evidence>
<evidence type="ECO:0000256" key="5">
    <source>
        <dbReference type="ARBA" id="ARBA00021214"/>
    </source>
</evidence>
<keyword evidence="7" id="KW-0210">Decarboxylase</keyword>
<comment type="caution">
    <text evidence="12">The sequence shown here is derived from an EMBL/GenBank/DDBJ whole genome shotgun (WGS) entry which is preliminary data.</text>
</comment>
<comment type="similarity">
    <text evidence="2">Belongs to the metallo-dependent hydrolases superfamily. ACMSD family.</text>
</comment>
<evidence type="ECO:0000256" key="2">
    <source>
        <dbReference type="ARBA" id="ARBA00005871"/>
    </source>
</evidence>
<dbReference type="Proteomes" id="UP001501725">
    <property type="component" value="Unassembled WGS sequence"/>
</dbReference>
<organism evidence="12 13">
    <name type="scientific">Flaviaesturariibacter amylovorans</name>
    <dbReference type="NCBI Taxonomy" id="1084520"/>
    <lineage>
        <taxon>Bacteria</taxon>
        <taxon>Pseudomonadati</taxon>
        <taxon>Bacteroidota</taxon>
        <taxon>Chitinophagia</taxon>
        <taxon>Chitinophagales</taxon>
        <taxon>Chitinophagaceae</taxon>
        <taxon>Flaviaestuariibacter</taxon>
    </lineage>
</organism>
<accession>A0ABP8GN33</accession>
<name>A0ABP8GN33_9BACT</name>
<dbReference type="RefSeq" id="WP_345255006.1">
    <property type="nucleotide sequence ID" value="NZ_BAABGY010000006.1"/>
</dbReference>
<dbReference type="Pfam" id="PF04909">
    <property type="entry name" value="Amidohydro_2"/>
    <property type="match status" value="1"/>
</dbReference>
<keyword evidence="8" id="KW-0862">Zinc</keyword>
<proteinExistence type="inferred from homology"/>
<dbReference type="Gene3D" id="3.20.20.140">
    <property type="entry name" value="Metal-dependent hydrolases"/>
    <property type="match status" value="1"/>
</dbReference>
<evidence type="ECO:0000313" key="13">
    <source>
        <dbReference type="Proteomes" id="UP001501725"/>
    </source>
</evidence>
<evidence type="ECO:0000259" key="11">
    <source>
        <dbReference type="Pfam" id="PF04909"/>
    </source>
</evidence>
<keyword evidence="9" id="KW-0456">Lyase</keyword>
<dbReference type="PANTHER" id="PTHR21240">
    <property type="entry name" value="2-AMINO-3-CARBOXYLMUCONATE-6-SEMIALDEHYDE DECARBOXYLASE"/>
    <property type="match status" value="1"/>
</dbReference>
<evidence type="ECO:0000256" key="8">
    <source>
        <dbReference type="ARBA" id="ARBA00022833"/>
    </source>
</evidence>
<dbReference type="SUPFAM" id="SSF51556">
    <property type="entry name" value="Metallo-dependent hydrolases"/>
    <property type="match status" value="1"/>
</dbReference>
<dbReference type="PANTHER" id="PTHR21240:SF27">
    <property type="entry name" value="2-AMINO-3-CARBOXYMUCONATE-6-SEMIALDEHYDE DECARBOXYLASE"/>
    <property type="match status" value="1"/>
</dbReference>
<dbReference type="InterPro" id="IPR006680">
    <property type="entry name" value="Amidohydro-rel"/>
</dbReference>
<gene>
    <name evidence="12" type="ORF">GCM10023184_16600</name>
</gene>
<evidence type="ECO:0000256" key="1">
    <source>
        <dbReference type="ARBA" id="ARBA00005079"/>
    </source>
</evidence>
<keyword evidence="6" id="KW-0479">Metal-binding</keyword>
<keyword evidence="13" id="KW-1185">Reference proteome</keyword>
<evidence type="ECO:0000256" key="4">
    <source>
        <dbReference type="ARBA" id="ARBA00012365"/>
    </source>
</evidence>
<comment type="subunit">
    <text evidence="3">Monomer.</text>
</comment>
<protein>
    <recommendedName>
        <fullName evidence="5">2-amino-3-carboxymuconate-6-semialdehyde decarboxylase</fullName>
        <ecNumber evidence="4">4.1.1.45</ecNumber>
    </recommendedName>
    <alternativeName>
        <fullName evidence="10">Picolinate carboxylase</fullName>
    </alternativeName>
</protein>
<sequence length="331" mass="37968">MKIDIHTHIMPEHMPNWVRKFGYGEFIHLEHRNCKACMMKGDKLFREVEDNCFKPDARLPEMDATGVTVQVLSTIPVLFNYWAKSQDGYETSRFFNDHIAETVAKHPDRFIGIGTAPLQDVDLAVREMERCMTELNMPGLEIGTNVNQKNLGDPEFLPFFEAAEKLGCALFIHPWEMLGEKDIQKYWLPWLVGMPAETTRAICSLIFGGVLERFPKLRIAFAHGGGSFPYTLGRIEHGYAVRPDLVQVDNTVNPRDYLGRFWVDSLVHDARTFQYLRDTMTDEKICVGSDYPFPLGEHRPGALVEELQLHPAVRDGFLHRNALDWLNLNMS</sequence>
<feature type="domain" description="Amidohydrolase-related" evidence="11">
    <location>
        <begin position="3"/>
        <end position="327"/>
    </location>
</feature>
<evidence type="ECO:0000256" key="9">
    <source>
        <dbReference type="ARBA" id="ARBA00023239"/>
    </source>
</evidence>
<comment type="pathway">
    <text evidence="1">Secondary metabolite metabolism; quinolate metabolism.</text>
</comment>